<accession>M0M2Z0</accession>
<organism evidence="6 7">
    <name type="scientific">Halococcus hamelinensis 100A6</name>
    <dbReference type="NCBI Taxonomy" id="1132509"/>
    <lineage>
        <taxon>Archaea</taxon>
        <taxon>Methanobacteriati</taxon>
        <taxon>Methanobacteriota</taxon>
        <taxon>Stenosarchaea group</taxon>
        <taxon>Halobacteria</taxon>
        <taxon>Halobacteriales</taxon>
        <taxon>Halococcaceae</taxon>
        <taxon>Halococcus</taxon>
    </lineage>
</organism>
<feature type="region of interest" description="Disordered" evidence="4">
    <location>
        <begin position="309"/>
        <end position="330"/>
    </location>
</feature>
<reference evidence="6 7" key="1">
    <citation type="journal article" date="2014" name="PLoS Genet.">
        <title>Phylogenetically driven sequencing of extremely halophilic archaea reveals strategies for static and dynamic osmo-response.</title>
        <authorList>
            <person name="Becker E.A."/>
            <person name="Seitzer P.M."/>
            <person name="Tritt A."/>
            <person name="Larsen D."/>
            <person name="Krusor M."/>
            <person name="Yao A.I."/>
            <person name="Wu D."/>
            <person name="Madern D."/>
            <person name="Eisen J.A."/>
            <person name="Darling A.E."/>
            <person name="Facciotti M.T."/>
        </authorList>
    </citation>
    <scope>NUCLEOTIDE SEQUENCE [LARGE SCALE GENOMIC DNA]</scope>
    <source>
        <strain evidence="6 7">100A6</strain>
    </source>
</reference>
<evidence type="ECO:0000259" key="5">
    <source>
        <dbReference type="Pfam" id="PF00535"/>
    </source>
</evidence>
<dbReference type="RefSeq" id="WP_007692464.1">
    <property type="nucleotide sequence ID" value="NZ_AOMB01000022.1"/>
</dbReference>
<dbReference type="eggNOG" id="arCOG01388">
    <property type="taxonomic scope" value="Archaea"/>
</dbReference>
<dbReference type="PATRIC" id="fig|1132509.6.peg.1680"/>
<feature type="domain" description="Glycosyltransferase 2-like" evidence="5">
    <location>
        <begin position="4"/>
        <end position="167"/>
    </location>
</feature>
<feature type="compositionally biased region" description="Basic and acidic residues" evidence="4">
    <location>
        <begin position="319"/>
        <end position="330"/>
    </location>
</feature>
<evidence type="ECO:0000256" key="4">
    <source>
        <dbReference type="SAM" id="MobiDB-lite"/>
    </source>
</evidence>
<dbReference type="Pfam" id="PF00535">
    <property type="entry name" value="Glycos_transf_2"/>
    <property type="match status" value="1"/>
</dbReference>
<evidence type="ECO:0000256" key="1">
    <source>
        <dbReference type="ARBA" id="ARBA00006739"/>
    </source>
</evidence>
<keyword evidence="7" id="KW-1185">Reference proteome</keyword>
<evidence type="ECO:0000313" key="7">
    <source>
        <dbReference type="Proteomes" id="UP000011566"/>
    </source>
</evidence>
<dbReference type="AlphaFoldDB" id="M0M2Z0"/>
<comment type="similarity">
    <text evidence="1">Belongs to the glycosyltransferase 2 family.</text>
</comment>
<dbReference type="Proteomes" id="UP000011566">
    <property type="component" value="Unassembled WGS sequence"/>
</dbReference>
<dbReference type="PANTHER" id="PTHR43179">
    <property type="entry name" value="RHAMNOSYLTRANSFERASE WBBL"/>
    <property type="match status" value="1"/>
</dbReference>
<protein>
    <submittedName>
        <fullName evidence="6">Glycosyltransferase</fullName>
    </submittedName>
</protein>
<comment type="caution">
    <text evidence="6">The sequence shown here is derived from an EMBL/GenBank/DDBJ whole genome shotgun (WGS) entry which is preliminary data.</text>
</comment>
<dbReference type="EMBL" id="AOMB01000022">
    <property type="protein sequence ID" value="EMA38969.1"/>
    <property type="molecule type" value="Genomic_DNA"/>
</dbReference>
<dbReference type="SUPFAM" id="SSF53448">
    <property type="entry name" value="Nucleotide-diphospho-sugar transferases"/>
    <property type="match status" value="1"/>
</dbReference>
<proteinExistence type="inferred from homology"/>
<dbReference type="InterPro" id="IPR001173">
    <property type="entry name" value="Glyco_trans_2-like"/>
</dbReference>
<dbReference type="PANTHER" id="PTHR43179:SF12">
    <property type="entry name" value="GALACTOFURANOSYLTRANSFERASE GLFT2"/>
    <property type="match status" value="1"/>
</dbReference>
<evidence type="ECO:0000313" key="6">
    <source>
        <dbReference type="EMBL" id="EMA38969.1"/>
    </source>
</evidence>
<dbReference type="Gene3D" id="3.90.550.10">
    <property type="entry name" value="Spore Coat Polysaccharide Biosynthesis Protein SpsA, Chain A"/>
    <property type="match status" value="1"/>
</dbReference>
<dbReference type="GO" id="GO:0016757">
    <property type="term" value="F:glycosyltransferase activity"/>
    <property type="evidence" value="ECO:0007669"/>
    <property type="project" value="UniProtKB-KW"/>
</dbReference>
<dbReference type="InterPro" id="IPR029044">
    <property type="entry name" value="Nucleotide-diphossugar_trans"/>
</dbReference>
<evidence type="ECO:0000256" key="3">
    <source>
        <dbReference type="ARBA" id="ARBA00022679"/>
    </source>
</evidence>
<sequence length="330" mass="35473">MQLSVVVPTLNARRRLVACLDALAAVTPESEVVVVNGPSADGTTGIVREREDVDVLVEVADRNVNVMRNAGIEHASGDRIALVGQGRTVDPGWLAALADGFTGDHVHPRNHTFAEGYSLPERSSIGAVTGPTLPTEGPAPETRAIAGREVTYFDGFNVAFSREALDALDGFDEYLETGGSRDLAHRLAAAGYDVAWRDGMAVRRGVKAPQRGDPGTPVPHALSDGGQAERDWYWKYRALAYRLAKNYGLRPTTARRLLSHAGSDAATELRDIVRGEATPSGWAATGRDVITGTARGQAGGVLARWRDRGRRNPRGVSSRSDRAVAVYDRR</sequence>
<keyword evidence="3 6" id="KW-0808">Transferase</keyword>
<gene>
    <name evidence="6" type="ORF">C447_07428</name>
</gene>
<keyword evidence="2" id="KW-0328">Glycosyltransferase</keyword>
<evidence type="ECO:0000256" key="2">
    <source>
        <dbReference type="ARBA" id="ARBA00022676"/>
    </source>
</evidence>
<dbReference type="OrthoDB" id="196370at2157"/>
<name>M0M2Z0_9EURY</name>